<evidence type="ECO:0000256" key="1">
    <source>
        <dbReference type="ARBA" id="ARBA00023125"/>
    </source>
</evidence>
<evidence type="ECO:0000256" key="2">
    <source>
        <dbReference type="PROSITE-ProRule" id="PRU00335"/>
    </source>
</evidence>
<dbReference type="Gene3D" id="1.10.357.10">
    <property type="entry name" value="Tetracycline Repressor, domain 2"/>
    <property type="match status" value="1"/>
</dbReference>
<feature type="DNA-binding region" description="H-T-H motif" evidence="2">
    <location>
        <begin position="39"/>
        <end position="58"/>
    </location>
</feature>
<dbReference type="Pfam" id="PF00440">
    <property type="entry name" value="TetR_N"/>
    <property type="match status" value="1"/>
</dbReference>
<sequence>MTIAFDSTRRRRRQPDEVRTEAIAAARQLLVAGGPDAVTLQSVAAALNMAHGNIAHHFGSAANLQAALADTLIADMLTAVREGTNRLRAGVITEGDLVDLVFDRFESQGIGRLIGWLAAQGNDQLETMYERLGKVPAELSETTAAGSLLTPEALPKVIAIIVMAGLSASLIGRGMLSALDLPANFSRERATEYLIRWRHSGGTADHPVES</sequence>
<proteinExistence type="predicted"/>
<dbReference type="SUPFAM" id="SSF46689">
    <property type="entry name" value="Homeodomain-like"/>
    <property type="match status" value="1"/>
</dbReference>
<organism evidence="4 5">
    <name type="scientific">Tsuneonella flava</name>
    <dbReference type="NCBI Taxonomy" id="2055955"/>
    <lineage>
        <taxon>Bacteria</taxon>
        <taxon>Pseudomonadati</taxon>
        <taxon>Pseudomonadota</taxon>
        <taxon>Alphaproteobacteria</taxon>
        <taxon>Sphingomonadales</taxon>
        <taxon>Erythrobacteraceae</taxon>
        <taxon>Tsuneonella</taxon>
    </lineage>
</organism>
<dbReference type="InterPro" id="IPR001647">
    <property type="entry name" value="HTH_TetR"/>
</dbReference>
<accession>A0ABX7KBG9</accession>
<gene>
    <name evidence="4" type="ORF">IDJ81_14665</name>
</gene>
<dbReference type="PROSITE" id="PS50977">
    <property type="entry name" value="HTH_TETR_2"/>
    <property type="match status" value="1"/>
</dbReference>
<evidence type="ECO:0000313" key="5">
    <source>
        <dbReference type="Proteomes" id="UP000663637"/>
    </source>
</evidence>
<feature type="domain" description="HTH tetR-type" evidence="3">
    <location>
        <begin position="16"/>
        <end position="76"/>
    </location>
</feature>
<evidence type="ECO:0000313" key="4">
    <source>
        <dbReference type="EMBL" id="QSB44516.1"/>
    </source>
</evidence>
<protein>
    <submittedName>
        <fullName evidence="4">TetR/AcrR family transcriptional regulator</fullName>
    </submittedName>
</protein>
<keyword evidence="1 2" id="KW-0238">DNA-binding</keyword>
<reference evidence="4 5" key="1">
    <citation type="submission" date="2020-09" db="EMBL/GenBank/DDBJ databases">
        <title>Complete genome sequence of altererythrobacter flavus SS-21NJ, isolated from Dongying oil sludge in Shandong province.</title>
        <authorList>
            <person name="Sun S."/>
            <person name="Zhang Z."/>
        </authorList>
    </citation>
    <scope>NUCLEOTIDE SEQUENCE [LARGE SCALE GENOMIC DNA]</scope>
    <source>
        <strain evidence="4 5">SS-21NJ</strain>
    </source>
</reference>
<keyword evidence="5" id="KW-1185">Reference proteome</keyword>
<dbReference type="EMBL" id="CP061510">
    <property type="protein sequence ID" value="QSB44516.1"/>
    <property type="molecule type" value="Genomic_DNA"/>
</dbReference>
<dbReference type="Proteomes" id="UP000663637">
    <property type="component" value="Chromosome"/>
</dbReference>
<evidence type="ECO:0000259" key="3">
    <source>
        <dbReference type="PROSITE" id="PS50977"/>
    </source>
</evidence>
<name>A0ABX7KBG9_9SPHN</name>
<dbReference type="RefSeq" id="WP_205442253.1">
    <property type="nucleotide sequence ID" value="NZ_CP061510.1"/>
</dbReference>
<dbReference type="InterPro" id="IPR009057">
    <property type="entry name" value="Homeodomain-like_sf"/>
</dbReference>